<dbReference type="InterPro" id="IPR029044">
    <property type="entry name" value="Nucleotide-diphossugar_trans"/>
</dbReference>
<name>A0ABU7LPQ8_9PROT</name>
<keyword evidence="6" id="KW-1185">Reference proteome</keyword>
<keyword evidence="2 5" id="KW-0328">Glycosyltransferase</keyword>
<evidence type="ECO:0000313" key="5">
    <source>
        <dbReference type="EMBL" id="MEE2525882.1"/>
    </source>
</evidence>
<evidence type="ECO:0000259" key="4">
    <source>
        <dbReference type="Pfam" id="PF00535"/>
    </source>
</evidence>
<feature type="domain" description="Glycosyltransferase 2-like" evidence="4">
    <location>
        <begin position="16"/>
        <end position="137"/>
    </location>
</feature>
<dbReference type="Proteomes" id="UP001354971">
    <property type="component" value="Unassembled WGS sequence"/>
</dbReference>
<comment type="caution">
    <text evidence="5">The sequence shown here is derived from an EMBL/GenBank/DDBJ whole genome shotgun (WGS) entry which is preliminary data.</text>
</comment>
<keyword evidence="3 5" id="KW-0808">Transferase</keyword>
<dbReference type="Pfam" id="PF00535">
    <property type="entry name" value="Glycos_transf_2"/>
    <property type="match status" value="1"/>
</dbReference>
<gene>
    <name evidence="5" type="ORF">V0U79_05850</name>
</gene>
<dbReference type="EMBL" id="JAZDRP010000003">
    <property type="protein sequence ID" value="MEE2525882.1"/>
    <property type="molecule type" value="Genomic_DNA"/>
</dbReference>
<dbReference type="GO" id="GO:0016757">
    <property type="term" value="F:glycosyltransferase activity"/>
    <property type="evidence" value="ECO:0007669"/>
    <property type="project" value="UniProtKB-KW"/>
</dbReference>
<reference evidence="5 6" key="1">
    <citation type="submission" date="2024-01" db="EMBL/GenBank/DDBJ databases">
        <title>Hyphobacterium bacterium isolated from marine sediment.</title>
        <authorList>
            <person name="Zhao S."/>
        </authorList>
    </citation>
    <scope>NUCLEOTIDE SEQUENCE [LARGE SCALE GENOMIC DNA]</scope>
    <source>
        <strain evidence="6">HN65</strain>
    </source>
</reference>
<comment type="similarity">
    <text evidence="1">Belongs to the glycosyltransferase 2 family.</text>
</comment>
<dbReference type="Gene3D" id="3.90.550.10">
    <property type="entry name" value="Spore Coat Polysaccharide Biosynthesis Protein SpsA, Chain A"/>
    <property type="match status" value="1"/>
</dbReference>
<evidence type="ECO:0000256" key="1">
    <source>
        <dbReference type="ARBA" id="ARBA00006739"/>
    </source>
</evidence>
<accession>A0ABU7LPQ8</accession>
<dbReference type="PANTHER" id="PTHR43179">
    <property type="entry name" value="RHAMNOSYLTRANSFERASE WBBL"/>
    <property type="match status" value="1"/>
</dbReference>
<dbReference type="CDD" id="cd04186">
    <property type="entry name" value="GT_2_like_c"/>
    <property type="match status" value="1"/>
</dbReference>
<dbReference type="EC" id="2.4.-.-" evidence="5"/>
<dbReference type="SUPFAM" id="SSF53448">
    <property type="entry name" value="Nucleotide-diphospho-sugar transferases"/>
    <property type="match status" value="1"/>
</dbReference>
<sequence length="351" mass="39464">MAVETNNQNSEALVDIVVVNYNGRRFLSKCLKSLSLQTESRFRAFIIDNASNDHVDEYLLPPDERFIIIKNQQNLGFAVACNQGAKLGNAPWIAMLNPDAVPEKNWLEKTIRFAEQTHSAMVGCKQISLSNPTQLDGVGDVYSPWGLAWRGGYGWDCSTHIGSGEVFGPCAAAALYSRDAYILAGGFDEDFFCYMEDVDLAFRLRIQGFKAVQCNDAIVHHFGSGISGPRSEFTIYHGTRNRIWTWAKNAPPILFWLGAPVHATANIAFLLRSLFHGRFMITGKAIIDALGDFPRILRKRKEIQSNRKCRTIKILRSMNFSLVDLIRRAPDIRPLKNQPSRSGDENAQHRE</sequence>
<dbReference type="InterPro" id="IPR001173">
    <property type="entry name" value="Glyco_trans_2-like"/>
</dbReference>
<dbReference type="RefSeq" id="WP_330198541.1">
    <property type="nucleotide sequence ID" value="NZ_JAZDRP010000003.1"/>
</dbReference>
<evidence type="ECO:0000313" key="6">
    <source>
        <dbReference type="Proteomes" id="UP001354971"/>
    </source>
</evidence>
<evidence type="ECO:0000256" key="3">
    <source>
        <dbReference type="ARBA" id="ARBA00022679"/>
    </source>
</evidence>
<evidence type="ECO:0000256" key="2">
    <source>
        <dbReference type="ARBA" id="ARBA00022676"/>
    </source>
</evidence>
<proteinExistence type="inferred from homology"/>
<organism evidence="5 6">
    <name type="scientific">Hyphobacterium lacteum</name>
    <dbReference type="NCBI Taxonomy" id="3116575"/>
    <lineage>
        <taxon>Bacteria</taxon>
        <taxon>Pseudomonadati</taxon>
        <taxon>Pseudomonadota</taxon>
        <taxon>Alphaproteobacteria</taxon>
        <taxon>Maricaulales</taxon>
        <taxon>Maricaulaceae</taxon>
        <taxon>Hyphobacterium</taxon>
    </lineage>
</organism>
<dbReference type="PANTHER" id="PTHR43179:SF12">
    <property type="entry name" value="GALACTOFURANOSYLTRANSFERASE GLFT2"/>
    <property type="match status" value="1"/>
</dbReference>
<protein>
    <submittedName>
        <fullName evidence="5">Glycosyltransferase family 2 protein</fullName>
        <ecNumber evidence="5">2.4.-.-</ecNumber>
    </submittedName>
</protein>